<reference evidence="2" key="1">
    <citation type="submission" date="2024-05" db="EMBL/GenBank/DDBJ databases">
        <title>30 novel species of actinomycetes from the DSMZ collection.</title>
        <authorList>
            <person name="Nouioui I."/>
        </authorList>
    </citation>
    <scope>NUCLEOTIDE SEQUENCE</scope>
    <source>
        <strain evidence="2">DSM 41529</strain>
    </source>
</reference>
<feature type="region of interest" description="Disordered" evidence="1">
    <location>
        <begin position="1"/>
        <end position="25"/>
    </location>
</feature>
<gene>
    <name evidence="2" type="ORF">RND15_20210</name>
</gene>
<protein>
    <recommendedName>
        <fullName evidence="4">Circularly permuted type 2 ATP-grasp protein</fullName>
    </recommendedName>
</protein>
<organism evidence="2 3">
    <name type="scientific">Streptomyces lonegramiae</name>
    <dbReference type="NCBI Taxonomy" id="3075524"/>
    <lineage>
        <taxon>Bacteria</taxon>
        <taxon>Bacillati</taxon>
        <taxon>Actinomycetota</taxon>
        <taxon>Actinomycetes</taxon>
        <taxon>Kitasatosporales</taxon>
        <taxon>Streptomycetaceae</taxon>
        <taxon>Streptomyces</taxon>
    </lineage>
</organism>
<accession>A0ABU2XGE9</accession>
<dbReference type="SUPFAM" id="SSF56059">
    <property type="entry name" value="Glutathione synthetase ATP-binding domain-like"/>
    <property type="match status" value="1"/>
</dbReference>
<comment type="caution">
    <text evidence="2">The sequence shown here is derived from an EMBL/GenBank/DDBJ whole genome shotgun (WGS) entry which is preliminary data.</text>
</comment>
<name>A0ABU2XGE9_9ACTN</name>
<evidence type="ECO:0000313" key="3">
    <source>
        <dbReference type="Proteomes" id="UP001180754"/>
    </source>
</evidence>
<evidence type="ECO:0000256" key="1">
    <source>
        <dbReference type="SAM" id="MobiDB-lite"/>
    </source>
</evidence>
<sequence>MSGLEDIGTPAATGHPWFGRHRLRPPDAPADTIREMLRTEIRDTGWPYQPLLPAAPIALPRASYAELFRATGALLDLVRRTALETAPTTEGRLAAYGMPDSEHRLFMADPFTEERYADCVARPDIMIGPDGPRFLEFNVSGALGGPVETHCRLEVWRKLYADDAGRLPFRCRSPFAVRAEMFRDLCAELAVAPRVALVGSARDQGVESTRYFDMEADHFNGHGLTARFFEPEDLHEAWDCPPRLRYPLGLRNFTLPDWAELGIDTAPVQAALDHGCLLVSTQTSTFLSSKLTMGLLSEGRPWMSAAERALVYRYLPWTRVLTHRRTSRGGREVDLVPFAVANRELLVLKESLGMSGKQVVIGRESGQAEWEAAVAGAAEAGTSVVQEFVAPRTCRLAMVADGAREPHDVEVAPVLGPLLFGGRPAGMFSRFFGDGTAGIVSVLGTNSSDDCVVAI</sequence>
<proteinExistence type="predicted"/>
<dbReference type="Proteomes" id="UP001180754">
    <property type="component" value="Unassembled WGS sequence"/>
</dbReference>
<evidence type="ECO:0008006" key="4">
    <source>
        <dbReference type="Google" id="ProtNLM"/>
    </source>
</evidence>
<dbReference type="EMBL" id="JAVRFD010000009">
    <property type="protein sequence ID" value="MDT0545013.1"/>
    <property type="molecule type" value="Genomic_DNA"/>
</dbReference>
<keyword evidence="3" id="KW-1185">Reference proteome</keyword>
<dbReference type="RefSeq" id="WP_311725477.1">
    <property type="nucleotide sequence ID" value="NZ_JAVRFD010000009.1"/>
</dbReference>
<evidence type="ECO:0000313" key="2">
    <source>
        <dbReference type="EMBL" id="MDT0545013.1"/>
    </source>
</evidence>